<evidence type="ECO:0000313" key="2">
    <source>
        <dbReference type="EnsemblPlants" id="ONIVA12G11700.1"/>
    </source>
</evidence>
<organism evidence="2">
    <name type="scientific">Oryza nivara</name>
    <name type="common">Indian wild rice</name>
    <name type="synonym">Oryza sativa f. spontanea</name>
    <dbReference type="NCBI Taxonomy" id="4536"/>
    <lineage>
        <taxon>Eukaryota</taxon>
        <taxon>Viridiplantae</taxon>
        <taxon>Streptophyta</taxon>
        <taxon>Embryophyta</taxon>
        <taxon>Tracheophyta</taxon>
        <taxon>Spermatophyta</taxon>
        <taxon>Magnoliopsida</taxon>
        <taxon>Liliopsida</taxon>
        <taxon>Poales</taxon>
        <taxon>Poaceae</taxon>
        <taxon>BOP clade</taxon>
        <taxon>Oryzoideae</taxon>
        <taxon>Oryzeae</taxon>
        <taxon>Oryzinae</taxon>
        <taxon>Oryza</taxon>
    </lineage>
</organism>
<evidence type="ECO:0000256" key="1">
    <source>
        <dbReference type="SAM" id="MobiDB-lite"/>
    </source>
</evidence>
<dbReference type="HOGENOM" id="CLU_961020_0_0_1"/>
<dbReference type="Proteomes" id="UP000006591">
    <property type="component" value="Chromosome 12"/>
</dbReference>
<dbReference type="eggNOG" id="KOG0743">
    <property type="taxonomic scope" value="Eukaryota"/>
</dbReference>
<reference evidence="2" key="2">
    <citation type="submission" date="2018-04" db="EMBL/GenBank/DDBJ databases">
        <title>OnivRS2 (Oryza nivara Reference Sequence Version 2).</title>
        <authorList>
            <person name="Zhang J."/>
            <person name="Kudrna D."/>
            <person name="Lee S."/>
            <person name="Talag J."/>
            <person name="Rajasekar S."/>
            <person name="Welchert J."/>
            <person name="Hsing Y.-I."/>
            <person name="Wing R.A."/>
        </authorList>
    </citation>
    <scope>NUCLEOTIDE SEQUENCE [LARGE SCALE GENOMIC DNA]</scope>
    <source>
        <strain evidence="2">SL10</strain>
    </source>
</reference>
<protein>
    <recommendedName>
        <fullName evidence="4">ATPase AAA-type core domain-containing protein</fullName>
    </recommendedName>
</protein>
<feature type="region of interest" description="Disordered" evidence="1">
    <location>
        <begin position="265"/>
        <end position="290"/>
    </location>
</feature>
<keyword evidence="3" id="KW-1185">Reference proteome</keyword>
<dbReference type="EnsemblPlants" id="ONIVA12G11700.1">
    <property type="protein sequence ID" value="ONIVA12G11700.1"/>
    <property type="gene ID" value="ONIVA12G11700"/>
</dbReference>
<feature type="region of interest" description="Disordered" evidence="1">
    <location>
        <begin position="58"/>
        <end position="78"/>
    </location>
</feature>
<dbReference type="AlphaFoldDB" id="A0A0E0JA61"/>
<dbReference type="InterPro" id="IPR050747">
    <property type="entry name" value="Mitochondrial_chaperone_BCS1"/>
</dbReference>
<accession>A0A0E0JA61</accession>
<sequence length="290" mass="32936">MVGKEGNRAYIWAAGTGKSTMIRPTDNFLEYEVYGNHLTSGKNNTDCRSSSTDKMLRSNLLDLNSGKRSRGRTEENSNLGEKKKVDIKGDSFCLQISHLLSRVLGIYNTYQHLDLGPFRPTYTHTGPPLPDGSPACFQRVAAYHRLQCWRNTKVHHCFVGDIDAFEVEHTTKHKGKKAANGNEINVDDNHTLAYRGRAGLFSFINVQRILVFMTNLFDRLDQALIRPGKTAKHMEMSCCWFVGFMVLAKCYLVFDEIRRLDRRDDETDMTPARSCGQPLHVPVQEEDTSI</sequence>
<reference evidence="2" key="1">
    <citation type="submission" date="2015-04" db="UniProtKB">
        <authorList>
            <consortium name="EnsemblPlants"/>
        </authorList>
    </citation>
    <scope>IDENTIFICATION</scope>
    <source>
        <strain evidence="2">SL10</strain>
    </source>
</reference>
<dbReference type="PANTHER" id="PTHR23070">
    <property type="entry name" value="BCS1 AAA-TYPE ATPASE"/>
    <property type="match status" value="1"/>
</dbReference>
<dbReference type="Gramene" id="ONIVA12G11700.1">
    <property type="protein sequence ID" value="ONIVA12G11700.1"/>
    <property type="gene ID" value="ONIVA12G11700"/>
</dbReference>
<proteinExistence type="predicted"/>
<evidence type="ECO:0000313" key="3">
    <source>
        <dbReference type="Proteomes" id="UP000006591"/>
    </source>
</evidence>
<name>A0A0E0JA61_ORYNI</name>
<evidence type="ECO:0008006" key="4">
    <source>
        <dbReference type="Google" id="ProtNLM"/>
    </source>
</evidence>
<dbReference type="STRING" id="4536.A0A0E0JA61"/>